<dbReference type="InterPro" id="IPR013538">
    <property type="entry name" value="ASHA1/2-like_C"/>
</dbReference>
<proteinExistence type="inferred from homology"/>
<evidence type="ECO:0000313" key="4">
    <source>
        <dbReference type="Proteomes" id="UP000288024"/>
    </source>
</evidence>
<protein>
    <submittedName>
        <fullName evidence="3">SRPBCC family protein</fullName>
    </submittedName>
</protein>
<gene>
    <name evidence="3" type="ORF">EM808_00610</name>
</gene>
<comment type="similarity">
    <text evidence="1">Belongs to the AHA1 family.</text>
</comment>
<feature type="domain" description="Activator of Hsp90 ATPase homologue 1/2-like C-terminal" evidence="2">
    <location>
        <begin position="23"/>
        <end position="133"/>
    </location>
</feature>
<organism evidence="3 4">
    <name type="scientific">Niallia taxi</name>
    <dbReference type="NCBI Taxonomy" id="2499688"/>
    <lineage>
        <taxon>Bacteria</taxon>
        <taxon>Bacillati</taxon>
        <taxon>Bacillota</taxon>
        <taxon>Bacilli</taxon>
        <taxon>Bacillales</taxon>
        <taxon>Bacillaceae</taxon>
        <taxon>Niallia</taxon>
    </lineage>
</organism>
<name>A0A437KFG4_9BACI</name>
<dbReference type="Pfam" id="PF08327">
    <property type="entry name" value="AHSA1"/>
    <property type="match status" value="1"/>
</dbReference>
<sequence length="157" mass="18090">MLADIKKSEEGYTAIFERNFCYKVEQVWSALTENEKLAAWFHNLEAEDLRIGGCIRFYMRDGTDTSIEMQILDFKEGDLLEYEWGEGSVRFEISPTSAGCSLVLLESIPHWTDHTPKDLAGWHVSLDVLTSLLDGEVIDFPTDKWVELYGKYQQMKP</sequence>
<accession>A0A437KFG4</accession>
<dbReference type="AlphaFoldDB" id="A0A437KFG4"/>
<dbReference type="Gene3D" id="3.30.530.20">
    <property type="match status" value="1"/>
</dbReference>
<dbReference type="RefSeq" id="WP_127734419.1">
    <property type="nucleotide sequence ID" value="NZ_JARMUY010000020.1"/>
</dbReference>
<evidence type="ECO:0000259" key="2">
    <source>
        <dbReference type="Pfam" id="PF08327"/>
    </source>
</evidence>
<evidence type="ECO:0000313" key="3">
    <source>
        <dbReference type="EMBL" id="RVT67014.1"/>
    </source>
</evidence>
<reference evidence="3 4" key="1">
    <citation type="submission" date="2019-01" db="EMBL/GenBank/DDBJ databases">
        <title>Bacillus sp. M5HDSG1-1, whole genome shotgun sequence.</title>
        <authorList>
            <person name="Tuo L."/>
        </authorList>
    </citation>
    <scope>NUCLEOTIDE SEQUENCE [LARGE SCALE GENOMIC DNA]</scope>
    <source>
        <strain evidence="3 4">M5HDSG1-1</strain>
    </source>
</reference>
<dbReference type="SUPFAM" id="SSF55961">
    <property type="entry name" value="Bet v1-like"/>
    <property type="match status" value="1"/>
</dbReference>
<dbReference type="EMBL" id="RZTZ01000001">
    <property type="protein sequence ID" value="RVT67014.1"/>
    <property type="molecule type" value="Genomic_DNA"/>
</dbReference>
<keyword evidence="4" id="KW-1185">Reference proteome</keyword>
<dbReference type="InterPro" id="IPR023393">
    <property type="entry name" value="START-like_dom_sf"/>
</dbReference>
<comment type="caution">
    <text evidence="3">The sequence shown here is derived from an EMBL/GenBank/DDBJ whole genome shotgun (WGS) entry which is preliminary data.</text>
</comment>
<evidence type="ECO:0000256" key="1">
    <source>
        <dbReference type="ARBA" id="ARBA00006817"/>
    </source>
</evidence>
<dbReference type="Proteomes" id="UP000288024">
    <property type="component" value="Unassembled WGS sequence"/>
</dbReference>
<dbReference type="CDD" id="cd08899">
    <property type="entry name" value="SRPBCC_CalC_Aha1-like_6"/>
    <property type="match status" value="1"/>
</dbReference>